<evidence type="ECO:0000256" key="3">
    <source>
        <dbReference type="ARBA" id="ARBA00022475"/>
    </source>
</evidence>
<dbReference type="InterPro" id="IPR045324">
    <property type="entry name" value="Small_multidrug_res"/>
</dbReference>
<protein>
    <submittedName>
        <fullName evidence="10">Small multidrug resistance pump</fullName>
    </submittedName>
</protein>
<dbReference type="GO" id="GO:0031460">
    <property type="term" value="P:glycine betaine transport"/>
    <property type="evidence" value="ECO:0007669"/>
    <property type="project" value="TreeGrafter"/>
</dbReference>
<dbReference type="Proteomes" id="UP000243232">
    <property type="component" value="Chromosome I"/>
</dbReference>
<dbReference type="AlphaFoldDB" id="A0A1H2E1C1"/>
<dbReference type="InterPro" id="IPR037185">
    <property type="entry name" value="EmrE-like"/>
</dbReference>
<feature type="transmembrane region" description="Helical" evidence="9">
    <location>
        <begin position="31"/>
        <end position="51"/>
    </location>
</feature>
<evidence type="ECO:0000313" key="11">
    <source>
        <dbReference type="Proteomes" id="UP000243232"/>
    </source>
</evidence>
<name>A0A1H2E1C1_9PSED</name>
<evidence type="ECO:0000256" key="7">
    <source>
        <dbReference type="ARBA" id="ARBA00038032"/>
    </source>
</evidence>
<evidence type="ECO:0000256" key="4">
    <source>
        <dbReference type="ARBA" id="ARBA00022692"/>
    </source>
</evidence>
<dbReference type="InterPro" id="IPR000390">
    <property type="entry name" value="Small_drug/metabolite_transptr"/>
</dbReference>
<evidence type="ECO:0000256" key="5">
    <source>
        <dbReference type="ARBA" id="ARBA00022989"/>
    </source>
</evidence>
<dbReference type="GO" id="GO:0015199">
    <property type="term" value="F:amino-acid betaine transmembrane transporter activity"/>
    <property type="evidence" value="ECO:0007669"/>
    <property type="project" value="TreeGrafter"/>
</dbReference>
<evidence type="ECO:0000313" key="10">
    <source>
        <dbReference type="EMBL" id="SDT88867.1"/>
    </source>
</evidence>
<dbReference type="GO" id="GO:0005886">
    <property type="term" value="C:plasma membrane"/>
    <property type="evidence" value="ECO:0007669"/>
    <property type="project" value="UniProtKB-SubCell"/>
</dbReference>
<keyword evidence="11" id="KW-1185">Reference proteome</keyword>
<comment type="similarity">
    <text evidence="7 8">Belongs to the drug/metabolite transporter (DMT) superfamily. Small multidrug resistance (SMR) (TC 2.A.7.1) family.</text>
</comment>
<evidence type="ECO:0000256" key="9">
    <source>
        <dbReference type="SAM" id="Phobius"/>
    </source>
</evidence>
<dbReference type="GO" id="GO:0015297">
    <property type="term" value="F:antiporter activity"/>
    <property type="evidence" value="ECO:0007669"/>
    <property type="project" value="TreeGrafter"/>
</dbReference>
<evidence type="ECO:0000256" key="2">
    <source>
        <dbReference type="ARBA" id="ARBA00022448"/>
    </source>
</evidence>
<keyword evidence="4 8" id="KW-0812">Transmembrane</keyword>
<dbReference type="Gene3D" id="1.10.3730.20">
    <property type="match status" value="1"/>
</dbReference>
<keyword evidence="6 9" id="KW-0472">Membrane</keyword>
<evidence type="ECO:0000256" key="8">
    <source>
        <dbReference type="RuleBase" id="RU003942"/>
    </source>
</evidence>
<dbReference type="FunFam" id="1.10.3730.20:FF:000001">
    <property type="entry name" value="Quaternary ammonium compound resistance transporter SugE"/>
    <property type="match status" value="1"/>
</dbReference>
<gene>
    <name evidence="10" type="ORF">SAMN05216296_0280</name>
</gene>
<dbReference type="PANTHER" id="PTHR30561:SF1">
    <property type="entry name" value="MULTIDRUG TRANSPORTER EMRE"/>
    <property type="match status" value="1"/>
</dbReference>
<feature type="transmembrane region" description="Helical" evidence="9">
    <location>
        <begin position="6"/>
        <end position="24"/>
    </location>
</feature>
<dbReference type="Pfam" id="PF00893">
    <property type="entry name" value="Multi_Drug_Res"/>
    <property type="match status" value="1"/>
</dbReference>
<accession>A0A1H2E1C1</accession>
<feature type="transmembrane region" description="Helical" evidence="9">
    <location>
        <begin position="57"/>
        <end position="78"/>
    </location>
</feature>
<sequence length="110" mass="11588">MPGYLYLTIAIVLEVIATSSMKALDGFNKPLPLLLVVVGYPVSLFLLSLVVKTVPVGVAYAIWSGMGIVLVSIAAVFIYQQKLDLPAVLGMSMIVGGVAVMQLFSQTTAA</sequence>
<evidence type="ECO:0000256" key="1">
    <source>
        <dbReference type="ARBA" id="ARBA00004651"/>
    </source>
</evidence>
<dbReference type="GO" id="GO:1990961">
    <property type="term" value="P:xenobiotic detoxification by transmembrane export across the plasma membrane"/>
    <property type="evidence" value="ECO:0007669"/>
    <property type="project" value="UniProtKB-ARBA"/>
</dbReference>
<dbReference type="SUPFAM" id="SSF103481">
    <property type="entry name" value="Multidrug resistance efflux transporter EmrE"/>
    <property type="match status" value="1"/>
</dbReference>
<dbReference type="EMBL" id="LT629785">
    <property type="protein sequence ID" value="SDT88867.1"/>
    <property type="molecule type" value="Genomic_DNA"/>
</dbReference>
<dbReference type="GO" id="GO:0015220">
    <property type="term" value="F:choline transmembrane transporter activity"/>
    <property type="evidence" value="ECO:0007669"/>
    <property type="project" value="TreeGrafter"/>
</dbReference>
<dbReference type="RefSeq" id="WP_090192731.1">
    <property type="nucleotide sequence ID" value="NZ_LT629785.1"/>
</dbReference>
<feature type="transmembrane region" description="Helical" evidence="9">
    <location>
        <begin position="85"/>
        <end position="104"/>
    </location>
</feature>
<keyword evidence="5 9" id="KW-1133">Transmembrane helix</keyword>
<keyword evidence="2" id="KW-0813">Transport</keyword>
<keyword evidence="3" id="KW-1003">Cell membrane</keyword>
<proteinExistence type="inferred from homology"/>
<comment type="subcellular location">
    <subcellularLocation>
        <location evidence="1 8">Cell membrane</location>
        <topology evidence="1 8">Multi-pass membrane protein</topology>
    </subcellularLocation>
</comment>
<reference evidence="11" key="1">
    <citation type="submission" date="2016-10" db="EMBL/GenBank/DDBJ databases">
        <authorList>
            <person name="Varghese N."/>
            <person name="Submissions S."/>
        </authorList>
    </citation>
    <scope>NUCLEOTIDE SEQUENCE [LARGE SCALE GENOMIC DNA]</scope>
    <source>
        <strain evidence="11">DSM 17875</strain>
    </source>
</reference>
<evidence type="ECO:0000256" key="6">
    <source>
        <dbReference type="ARBA" id="ARBA00023136"/>
    </source>
</evidence>
<organism evidence="10 11">
    <name type="scientific">Pseudomonas pohangensis</name>
    <dbReference type="NCBI Taxonomy" id="364197"/>
    <lineage>
        <taxon>Bacteria</taxon>
        <taxon>Pseudomonadati</taxon>
        <taxon>Pseudomonadota</taxon>
        <taxon>Gammaproteobacteria</taxon>
        <taxon>Pseudomonadales</taxon>
        <taxon>Pseudomonadaceae</taxon>
        <taxon>Pseudomonas</taxon>
    </lineage>
</organism>
<dbReference type="PANTHER" id="PTHR30561">
    <property type="entry name" value="SMR FAMILY PROTON-DEPENDENT DRUG EFFLUX TRANSPORTER SUGE"/>
    <property type="match status" value="1"/>
</dbReference>
<dbReference type="OrthoDB" id="9808638at2"/>